<dbReference type="AlphaFoldDB" id="J3M9W6"/>
<dbReference type="InterPro" id="IPR004367">
    <property type="entry name" value="Cyclin_C-dom"/>
</dbReference>
<dbReference type="InterPro" id="IPR036915">
    <property type="entry name" value="Cyclin-like_sf"/>
</dbReference>
<dbReference type="Pfam" id="PF02984">
    <property type="entry name" value="Cyclin_C"/>
    <property type="match status" value="1"/>
</dbReference>
<dbReference type="SUPFAM" id="SSF47954">
    <property type="entry name" value="Cyclin-like"/>
    <property type="match status" value="1"/>
</dbReference>
<dbReference type="eggNOG" id="KOG0653">
    <property type="taxonomic scope" value="Eukaryota"/>
</dbReference>
<feature type="domain" description="Cyclin C-terminal" evidence="1">
    <location>
        <begin position="146"/>
        <end position="182"/>
    </location>
</feature>
<keyword evidence="3" id="KW-1185">Reference proteome</keyword>
<evidence type="ECO:0000313" key="2">
    <source>
        <dbReference type="EnsemblPlants" id="OB05G33900.1"/>
    </source>
</evidence>
<reference evidence="2" key="1">
    <citation type="journal article" date="2013" name="Nat. Commun.">
        <title>Whole-genome sequencing of Oryza brachyantha reveals mechanisms underlying Oryza genome evolution.</title>
        <authorList>
            <person name="Chen J."/>
            <person name="Huang Q."/>
            <person name="Gao D."/>
            <person name="Wang J."/>
            <person name="Lang Y."/>
            <person name="Liu T."/>
            <person name="Li B."/>
            <person name="Bai Z."/>
            <person name="Luis Goicoechea J."/>
            <person name="Liang C."/>
            <person name="Chen C."/>
            <person name="Zhang W."/>
            <person name="Sun S."/>
            <person name="Liao Y."/>
            <person name="Zhang X."/>
            <person name="Yang L."/>
            <person name="Song C."/>
            <person name="Wang M."/>
            <person name="Shi J."/>
            <person name="Liu G."/>
            <person name="Liu J."/>
            <person name="Zhou H."/>
            <person name="Zhou W."/>
            <person name="Yu Q."/>
            <person name="An N."/>
            <person name="Chen Y."/>
            <person name="Cai Q."/>
            <person name="Wang B."/>
            <person name="Liu B."/>
            <person name="Min J."/>
            <person name="Huang Y."/>
            <person name="Wu H."/>
            <person name="Li Z."/>
            <person name="Zhang Y."/>
            <person name="Yin Y."/>
            <person name="Song W."/>
            <person name="Jiang J."/>
            <person name="Jackson S.A."/>
            <person name="Wing R.A."/>
            <person name="Wang J."/>
            <person name="Chen M."/>
        </authorList>
    </citation>
    <scope>NUCLEOTIDE SEQUENCE [LARGE SCALE GENOMIC DNA]</scope>
    <source>
        <strain evidence="2">cv. IRGC 101232</strain>
    </source>
</reference>
<accession>J3M9W6</accession>
<dbReference type="Gramene" id="OB05G33900.1">
    <property type="protein sequence ID" value="OB05G33900.1"/>
    <property type="gene ID" value="OB05G33900"/>
</dbReference>
<dbReference type="EnsemblPlants" id="OB05G33900.1">
    <property type="protein sequence ID" value="OB05G33900.1"/>
    <property type="gene ID" value="OB05G33900"/>
</dbReference>
<reference evidence="2" key="2">
    <citation type="submission" date="2013-04" db="UniProtKB">
        <authorList>
            <consortium name="EnsemblPlants"/>
        </authorList>
    </citation>
    <scope>IDENTIFICATION</scope>
</reference>
<protein>
    <recommendedName>
        <fullName evidence="1">Cyclin C-terminal domain-containing protein</fullName>
    </recommendedName>
</protein>
<proteinExistence type="predicted"/>
<sequence length="191" mass="21088">MPLDMDVLTHGAQNEAITEGIASLIRRRRLRPRVLLLLCRLSAAATASASASAPASSSSSADYSFAPLDESSSDDDAEPSPTFSLFLAFAEQFVSCPHPKMPAVTDIAVLTGKRFKDLDNEESYERFRQRERRGVGVLDFQCFVTTAHHFLRFYLKAANADDRVEDLAKYLAMLSLLDHKQFGYGGCTDMA</sequence>
<name>J3M9W6_ORYBR</name>
<organism evidence="2">
    <name type="scientific">Oryza brachyantha</name>
    <name type="common">malo sina</name>
    <dbReference type="NCBI Taxonomy" id="4533"/>
    <lineage>
        <taxon>Eukaryota</taxon>
        <taxon>Viridiplantae</taxon>
        <taxon>Streptophyta</taxon>
        <taxon>Embryophyta</taxon>
        <taxon>Tracheophyta</taxon>
        <taxon>Spermatophyta</taxon>
        <taxon>Magnoliopsida</taxon>
        <taxon>Liliopsida</taxon>
        <taxon>Poales</taxon>
        <taxon>Poaceae</taxon>
        <taxon>BOP clade</taxon>
        <taxon>Oryzoideae</taxon>
        <taxon>Oryzeae</taxon>
        <taxon>Oryzinae</taxon>
        <taxon>Oryza</taxon>
    </lineage>
</organism>
<dbReference type="Gene3D" id="1.10.472.10">
    <property type="entry name" value="Cyclin-like"/>
    <property type="match status" value="1"/>
</dbReference>
<dbReference type="HOGENOM" id="CLU_1423529_0_0_1"/>
<evidence type="ECO:0000259" key="1">
    <source>
        <dbReference type="Pfam" id="PF02984"/>
    </source>
</evidence>
<dbReference type="Proteomes" id="UP000006038">
    <property type="component" value="Chromosome 5"/>
</dbReference>
<evidence type="ECO:0000313" key="3">
    <source>
        <dbReference type="Proteomes" id="UP000006038"/>
    </source>
</evidence>
<dbReference type="STRING" id="4533.J3M9W6"/>